<reference evidence="5 6" key="1">
    <citation type="submission" date="2015-09" db="EMBL/GenBank/DDBJ databases">
        <title>A metagenomics-based metabolic model of nitrate-dependent anaerobic oxidation of methane by Methanoperedens-like archaea.</title>
        <authorList>
            <person name="Arshad A."/>
            <person name="Speth D.R."/>
            <person name="De Graaf R.M."/>
            <person name="Op Den Camp H.J."/>
            <person name="Jetten M.S."/>
            <person name="Welte C.U."/>
        </authorList>
    </citation>
    <scope>NUCLEOTIDE SEQUENCE [LARGE SCALE GENOMIC DNA]</scope>
</reference>
<protein>
    <submittedName>
        <fullName evidence="5">Chlorinase</fullName>
        <ecNumber evidence="5">2.5.1.-</ecNumber>
    </submittedName>
</protein>
<evidence type="ECO:0000259" key="4">
    <source>
        <dbReference type="Pfam" id="PF20257"/>
    </source>
</evidence>
<comment type="similarity">
    <text evidence="2">Belongs to the SAM hydrolase / SAM-dependent halogenase family.</text>
</comment>
<dbReference type="InterPro" id="IPR046470">
    <property type="entry name" value="SAM_HAT_C"/>
</dbReference>
<evidence type="ECO:0000313" key="5">
    <source>
        <dbReference type="EMBL" id="KPQ42625.1"/>
    </source>
</evidence>
<dbReference type="AlphaFoldDB" id="A0A0P8A7L4"/>
<evidence type="ECO:0000313" key="6">
    <source>
        <dbReference type="Proteomes" id="UP000050360"/>
    </source>
</evidence>
<dbReference type="EMBL" id="LKCM01000218">
    <property type="protein sequence ID" value="KPQ42625.1"/>
    <property type="molecule type" value="Genomic_DNA"/>
</dbReference>
<proteinExistence type="inferred from homology"/>
<keyword evidence="5" id="KW-0808">Transferase</keyword>
<dbReference type="GO" id="GO:0016740">
    <property type="term" value="F:transferase activity"/>
    <property type="evidence" value="ECO:0007669"/>
    <property type="project" value="UniProtKB-KW"/>
</dbReference>
<dbReference type="PANTHER" id="PTHR35092:SF1">
    <property type="entry name" value="CHLORINASE MJ1651"/>
    <property type="match status" value="1"/>
</dbReference>
<accession>A0A0P8A7L4</accession>
<dbReference type="PIRSF" id="PIRSF006779">
    <property type="entry name" value="UCP006779"/>
    <property type="match status" value="1"/>
</dbReference>
<keyword evidence="1" id="KW-0949">S-adenosyl-L-methionine</keyword>
<dbReference type="InterPro" id="IPR002747">
    <property type="entry name" value="SAM_OH_AdoTrfase"/>
</dbReference>
<dbReference type="InterPro" id="IPR023228">
    <property type="entry name" value="SAM_OH_AdoTrfase_N_sf"/>
</dbReference>
<name>A0A0P8A7L4_9EURY</name>
<organism evidence="5 6">
    <name type="scientific">Candidatus Methanoperedens nitratireducens</name>
    <dbReference type="NCBI Taxonomy" id="1392998"/>
    <lineage>
        <taxon>Archaea</taxon>
        <taxon>Methanobacteriati</taxon>
        <taxon>Methanobacteriota</taxon>
        <taxon>Stenosarchaea group</taxon>
        <taxon>Methanomicrobia</taxon>
        <taxon>Methanosarcinales</taxon>
        <taxon>ANME-2 cluster</taxon>
        <taxon>Candidatus Methanoperedentaceae</taxon>
        <taxon>Candidatus Methanoperedens</taxon>
    </lineage>
</organism>
<dbReference type="EC" id="2.5.1.-" evidence="5"/>
<feature type="domain" description="S-adenosyl-l-methionine hydroxide adenosyltransferase C-terminal" evidence="4">
    <location>
        <begin position="174"/>
        <end position="254"/>
    </location>
</feature>
<dbReference type="SUPFAM" id="SSF102522">
    <property type="entry name" value="Bacterial fluorinating enzyme, N-terminal domain"/>
    <property type="match status" value="1"/>
</dbReference>
<feature type="domain" description="S-adenosyl-l-methionine hydroxide adenosyltransferase N-terminal" evidence="3">
    <location>
        <begin position="3"/>
        <end position="151"/>
    </location>
</feature>
<dbReference type="Gene3D" id="3.40.50.10790">
    <property type="entry name" value="S-adenosyl-l-methionine hydroxide adenosyltransferase, N-terminal"/>
    <property type="match status" value="1"/>
</dbReference>
<dbReference type="InterPro" id="IPR046469">
    <property type="entry name" value="SAM_HAT_N"/>
</dbReference>
<gene>
    <name evidence="5" type="ORF">MPEBLZ_02836</name>
</gene>
<evidence type="ECO:0000259" key="3">
    <source>
        <dbReference type="Pfam" id="PF01887"/>
    </source>
</evidence>
<dbReference type="Pfam" id="PF01887">
    <property type="entry name" value="SAM_HAT_N"/>
    <property type="match status" value="1"/>
</dbReference>
<evidence type="ECO:0000256" key="2">
    <source>
        <dbReference type="ARBA" id="ARBA00024035"/>
    </source>
</evidence>
<dbReference type="SUPFAM" id="SSF101852">
    <property type="entry name" value="Bacterial fluorinating enzyme, C-terminal domain"/>
    <property type="match status" value="1"/>
</dbReference>
<dbReference type="PANTHER" id="PTHR35092">
    <property type="entry name" value="CHLORINASE MJ1651"/>
    <property type="match status" value="1"/>
</dbReference>
<dbReference type="InterPro" id="IPR023227">
    <property type="entry name" value="SAM_OH_AdoTrfase_C_sf"/>
</dbReference>
<comment type="caution">
    <text evidence="5">The sequence shown here is derived from an EMBL/GenBank/DDBJ whole genome shotgun (WGS) entry which is preliminary data.</text>
</comment>
<dbReference type="Gene3D" id="2.40.30.90">
    <property type="entry name" value="Bacterial fluorinating enzyme like"/>
    <property type="match status" value="1"/>
</dbReference>
<evidence type="ECO:0000256" key="1">
    <source>
        <dbReference type="ARBA" id="ARBA00022691"/>
    </source>
</evidence>
<sequence>MVITLLSDFGDVYPASMKGVILGINSDVNIVDITHSIPRYDIRAGAFILMTTAKYFPSGTVHIAVVDPGVGTKRREIAIKAVSHNGEIHYFIGPDNGLLIPAAKSIGTIEVYEISNTNLFQKNISCTFHGRDIFAPVGAHISKGSRIEDAGGQIFDYKELDFGKGKKVNGSIHGRVIYIDSFGNIITNISRESVDFLPGDELWVGKRRVIFGSSYGFFKEGDPLVLVGSHGFLELAVNMGNASKMFGRKQGDEVIISI</sequence>
<dbReference type="PATRIC" id="fig|1719120.3.peg.3089"/>
<dbReference type="Proteomes" id="UP000050360">
    <property type="component" value="Unassembled WGS sequence"/>
</dbReference>
<dbReference type="Pfam" id="PF20257">
    <property type="entry name" value="SAM_HAT_C"/>
    <property type="match status" value="1"/>
</dbReference>